<feature type="repeat" description="WD" evidence="3">
    <location>
        <begin position="1008"/>
        <end position="1040"/>
    </location>
</feature>
<dbReference type="InterPro" id="IPR050349">
    <property type="entry name" value="WD_LIS1/nudF_dynein_reg"/>
</dbReference>
<evidence type="ECO:0000259" key="4">
    <source>
        <dbReference type="PROSITE" id="PS50837"/>
    </source>
</evidence>
<dbReference type="PANTHER" id="PTHR44129">
    <property type="entry name" value="WD REPEAT-CONTAINING PROTEIN POP1"/>
    <property type="match status" value="1"/>
</dbReference>
<evidence type="ECO:0000256" key="1">
    <source>
        <dbReference type="ARBA" id="ARBA00022574"/>
    </source>
</evidence>
<dbReference type="PROSITE" id="PS50837">
    <property type="entry name" value="NACHT"/>
    <property type="match status" value="1"/>
</dbReference>
<dbReference type="OrthoDB" id="3027122at2759"/>
<dbReference type="Pfam" id="PF24883">
    <property type="entry name" value="NPHP3_N"/>
    <property type="match status" value="1"/>
</dbReference>
<dbReference type="GO" id="GO:0007166">
    <property type="term" value="P:cell surface receptor signaling pathway"/>
    <property type="evidence" value="ECO:0007669"/>
    <property type="project" value="InterPro"/>
</dbReference>
<dbReference type="EMBL" id="MU129027">
    <property type="protein sequence ID" value="KAF9509840.1"/>
    <property type="molecule type" value="Genomic_DNA"/>
</dbReference>
<dbReference type="InterPro" id="IPR007111">
    <property type="entry name" value="NACHT_NTPase"/>
</dbReference>
<feature type="domain" description="NACHT" evidence="4">
    <location>
        <begin position="209"/>
        <end position="353"/>
    </location>
</feature>
<keyword evidence="1 3" id="KW-0853">WD repeat</keyword>
<dbReference type="InterPro" id="IPR036537">
    <property type="entry name" value="Adaptor_Cbl_N_dom_sf"/>
</dbReference>
<protein>
    <recommendedName>
        <fullName evidence="4">NACHT domain-containing protein</fullName>
    </recommendedName>
</protein>
<dbReference type="PROSITE" id="PS50082">
    <property type="entry name" value="WD_REPEATS_2"/>
    <property type="match status" value="11"/>
</dbReference>
<dbReference type="CDD" id="cd00200">
    <property type="entry name" value="WD40"/>
    <property type="match status" value="2"/>
</dbReference>
<dbReference type="InterPro" id="IPR056884">
    <property type="entry name" value="NPHP3-like_N"/>
</dbReference>
<feature type="repeat" description="WD" evidence="3">
    <location>
        <begin position="840"/>
        <end position="881"/>
    </location>
</feature>
<dbReference type="InterPro" id="IPR027417">
    <property type="entry name" value="P-loop_NTPase"/>
</dbReference>
<feature type="repeat" description="WD" evidence="3">
    <location>
        <begin position="966"/>
        <end position="998"/>
    </location>
</feature>
<dbReference type="InterPro" id="IPR001680">
    <property type="entry name" value="WD40_rpt"/>
</dbReference>
<accession>A0A9P6APZ1</accession>
<dbReference type="CDD" id="cd21037">
    <property type="entry name" value="MLKL_NTD"/>
    <property type="match status" value="1"/>
</dbReference>
<dbReference type="PROSITE" id="PS50294">
    <property type="entry name" value="WD_REPEATS_REGION"/>
    <property type="match status" value="11"/>
</dbReference>
<dbReference type="SMART" id="SM00320">
    <property type="entry name" value="WD40"/>
    <property type="match status" value="11"/>
</dbReference>
<feature type="repeat" description="WD" evidence="3">
    <location>
        <begin position="1176"/>
        <end position="1217"/>
    </location>
</feature>
<evidence type="ECO:0000256" key="2">
    <source>
        <dbReference type="ARBA" id="ARBA00022737"/>
    </source>
</evidence>
<dbReference type="InterPro" id="IPR011047">
    <property type="entry name" value="Quinoprotein_ADH-like_sf"/>
</dbReference>
<evidence type="ECO:0000256" key="3">
    <source>
        <dbReference type="PROSITE-ProRule" id="PRU00221"/>
    </source>
</evidence>
<dbReference type="InterPro" id="IPR015943">
    <property type="entry name" value="WD40/YVTN_repeat-like_dom_sf"/>
</dbReference>
<dbReference type="SUPFAM" id="SSF52540">
    <property type="entry name" value="P-loop containing nucleoside triphosphate hydrolases"/>
    <property type="match status" value="1"/>
</dbReference>
<sequence length="1290" mass="141110">MKWSLNPGKTAKGVSLAILQPLHHLLDAIPVPGAKPGIGILLDVIEGIDATSRNSSTLRDIENHIRFLTDLLEPLAKMDRNNLSSGLKEEVRRLSKDLESISSNVKPKSSAGTVRRFLERKKDADDLSTFAQNLKTSLDRFHLSQTLRQEQELFLEKRSAAVMSLPRAGSAAYDSGREDAPWSCLEGTRVSILAEIMSWFASTESETPPVYWLVGLAGIGKSTIAKTVAERADENGTLGASFFFSRGDARLRDPNLVFATLAFQLAQSDNEFKNIIGEAIQQDATLGHKKPLAQFEGLILKPLGKLDTNRRTTVIILDALDECEEQGAATILQLLLSHIARLPFLRILITSRPEPHISSVLDEARNLAKRVLHDIEASVIEDDLRLYIRSELSKIPKNLSLRMAADWTTEGEINALVEKSGKLFIYAATSIRFIGDTRVRDPHRHLGLILDTRLSRASKAMPYTQLDNLYVGVLRNSLSDANSEAIIERFQTVVGSIVLLRQPLPLRSFAHFVQYELDDVNTALHHLRSVIILPSTLDEAPRIYHPSFRDFITDSSRCSIPEFVVVAVPDQELRHALRCFELMATFLKQDIAGISNVSLLNSEVEGLEEKVRDGLSVEVQYACRYWASHLSRVELGEKRMVEALEGFSMRLVLMWLEAMSLIGSLSGAVNAIEDARRWAMSSKCEETLTTILADARRFVLANGDLIRGSALQVYHSALAFTPYDTELYKTYSKDVKSCIRVLQGVEAQWPQTLSTLIGHSAAVLSVAFSPDGLRLISGSDDCTLRLWDAISGVHLATLEGHTASVASVVFSPDGLQLVSGSYDCTLCLWDPMSGTCIATLQGHSKAVVSVVFSPDGLQLASGSHDHTIHLWDPMSGASIATLQGHSRAVSSVVFSPDGLQLASGSYDHTLCLWDTVAGALIATLQGHSDQVSSVVFSPDGLRIASSSHDCTLCLWDAMLGAHISTFQGHTRAVSSVAFSPDGLWLISGSWDKTLCLWDSMLGVHISTLRGHSQSVSSVVFSPDGLWLASGSHDKTLHLWDPTLGMHMATLQGHSYSVSSVTFSPDGLQIASGSWDHTLSLWDAISGMHIATLQGHSDHVSSVVFSPDGLWLASSSDDDTIQLWDAMSGMHTATLQGPSDGVSSVVFSPDGLWLASASWGKNIDLWDPMSGTHIMVLQGHSSAVSSVAFSPNGLLLASASYDHTVCLWDAMSGTHIVLWGIGLLLYQLHFHLMVYGLHQALMGMPYAYGMPCWAHSLQLLKSVPSAFKLLHFHLMVAYLSPKLLWKLLCGI</sequence>
<feature type="repeat" description="WD" evidence="3">
    <location>
        <begin position="1134"/>
        <end position="1175"/>
    </location>
</feature>
<evidence type="ECO:0000313" key="6">
    <source>
        <dbReference type="Proteomes" id="UP000886523"/>
    </source>
</evidence>
<feature type="repeat" description="WD" evidence="3">
    <location>
        <begin position="882"/>
        <end position="923"/>
    </location>
</feature>
<keyword evidence="6" id="KW-1185">Reference proteome</keyword>
<reference evidence="5" key="1">
    <citation type="journal article" date="2020" name="Nat. Commun.">
        <title>Large-scale genome sequencing of mycorrhizal fungi provides insights into the early evolution of symbiotic traits.</title>
        <authorList>
            <person name="Miyauchi S."/>
            <person name="Kiss E."/>
            <person name="Kuo A."/>
            <person name="Drula E."/>
            <person name="Kohler A."/>
            <person name="Sanchez-Garcia M."/>
            <person name="Morin E."/>
            <person name="Andreopoulos B."/>
            <person name="Barry K.W."/>
            <person name="Bonito G."/>
            <person name="Buee M."/>
            <person name="Carver A."/>
            <person name="Chen C."/>
            <person name="Cichocki N."/>
            <person name="Clum A."/>
            <person name="Culley D."/>
            <person name="Crous P.W."/>
            <person name="Fauchery L."/>
            <person name="Girlanda M."/>
            <person name="Hayes R.D."/>
            <person name="Keri Z."/>
            <person name="LaButti K."/>
            <person name="Lipzen A."/>
            <person name="Lombard V."/>
            <person name="Magnuson J."/>
            <person name="Maillard F."/>
            <person name="Murat C."/>
            <person name="Nolan M."/>
            <person name="Ohm R.A."/>
            <person name="Pangilinan J."/>
            <person name="Pereira M.F."/>
            <person name="Perotto S."/>
            <person name="Peter M."/>
            <person name="Pfister S."/>
            <person name="Riley R."/>
            <person name="Sitrit Y."/>
            <person name="Stielow J.B."/>
            <person name="Szollosi G."/>
            <person name="Zifcakova L."/>
            <person name="Stursova M."/>
            <person name="Spatafora J.W."/>
            <person name="Tedersoo L."/>
            <person name="Vaario L.M."/>
            <person name="Yamada A."/>
            <person name="Yan M."/>
            <person name="Wang P."/>
            <person name="Xu J."/>
            <person name="Bruns T."/>
            <person name="Baldrian P."/>
            <person name="Vilgalys R."/>
            <person name="Dunand C."/>
            <person name="Henrissat B."/>
            <person name="Grigoriev I.V."/>
            <person name="Hibbett D."/>
            <person name="Nagy L.G."/>
            <person name="Martin F.M."/>
        </authorList>
    </citation>
    <scope>NUCLEOTIDE SEQUENCE</scope>
    <source>
        <strain evidence="5">UP504</strain>
    </source>
</reference>
<dbReference type="Gene3D" id="3.40.50.300">
    <property type="entry name" value="P-loop containing nucleotide triphosphate hydrolases"/>
    <property type="match status" value="1"/>
</dbReference>
<dbReference type="PRINTS" id="PR00320">
    <property type="entry name" value="GPROTEINBRPT"/>
</dbReference>
<dbReference type="SUPFAM" id="SSF50998">
    <property type="entry name" value="Quinoprotein alcohol dehydrogenase-like"/>
    <property type="match status" value="2"/>
</dbReference>
<keyword evidence="2" id="KW-0677">Repeat</keyword>
<dbReference type="InterPro" id="IPR059179">
    <property type="entry name" value="MLKL-like_MCAfunc"/>
</dbReference>
<feature type="repeat" description="WD" evidence="3">
    <location>
        <begin position="1050"/>
        <end position="1091"/>
    </location>
</feature>
<name>A0A9P6APZ1_9AGAM</name>
<feature type="repeat" description="WD" evidence="3">
    <location>
        <begin position="924"/>
        <end position="965"/>
    </location>
</feature>
<evidence type="ECO:0000313" key="5">
    <source>
        <dbReference type="EMBL" id="KAF9509840.1"/>
    </source>
</evidence>
<dbReference type="Gene3D" id="1.20.930.20">
    <property type="entry name" value="Adaptor protein Cbl, N-terminal domain"/>
    <property type="match status" value="1"/>
</dbReference>
<dbReference type="Gene3D" id="2.130.10.10">
    <property type="entry name" value="YVTN repeat-like/Quinoprotein amine dehydrogenase"/>
    <property type="match status" value="5"/>
</dbReference>
<gene>
    <name evidence="5" type="ORF">BS47DRAFT_113675</name>
</gene>
<proteinExistence type="predicted"/>
<feature type="repeat" description="WD" evidence="3">
    <location>
        <begin position="1092"/>
        <end position="1133"/>
    </location>
</feature>
<feature type="repeat" description="WD" evidence="3">
    <location>
        <begin position="756"/>
        <end position="797"/>
    </location>
</feature>
<dbReference type="InterPro" id="IPR020472">
    <property type="entry name" value="WD40_PAC1"/>
</dbReference>
<comment type="caution">
    <text evidence="5">The sequence shown here is derived from an EMBL/GenBank/DDBJ whole genome shotgun (WGS) entry which is preliminary data.</text>
</comment>
<organism evidence="5 6">
    <name type="scientific">Hydnum rufescens UP504</name>
    <dbReference type="NCBI Taxonomy" id="1448309"/>
    <lineage>
        <taxon>Eukaryota</taxon>
        <taxon>Fungi</taxon>
        <taxon>Dikarya</taxon>
        <taxon>Basidiomycota</taxon>
        <taxon>Agaricomycotina</taxon>
        <taxon>Agaricomycetes</taxon>
        <taxon>Cantharellales</taxon>
        <taxon>Hydnaceae</taxon>
        <taxon>Hydnum</taxon>
    </lineage>
</organism>
<dbReference type="Proteomes" id="UP000886523">
    <property type="component" value="Unassembled WGS sequence"/>
</dbReference>
<dbReference type="Pfam" id="PF00400">
    <property type="entry name" value="WD40"/>
    <property type="match status" value="11"/>
</dbReference>
<feature type="repeat" description="WD" evidence="3">
    <location>
        <begin position="798"/>
        <end position="839"/>
    </location>
</feature>